<protein>
    <recommendedName>
        <fullName evidence="3">CoA transferase</fullName>
    </recommendedName>
</protein>
<dbReference type="AlphaFoldDB" id="A0A918FTX8"/>
<proteinExistence type="predicted"/>
<dbReference type="InterPro" id="IPR044855">
    <property type="entry name" value="CoA-Trfase_III_dom3_sf"/>
</dbReference>
<dbReference type="RefSeq" id="WP_107090975.1">
    <property type="nucleotide sequence ID" value="NZ_BMTL01000007.1"/>
</dbReference>
<dbReference type="EMBL" id="BMTL01000007">
    <property type="protein sequence ID" value="GGR82726.1"/>
    <property type="molecule type" value="Genomic_DNA"/>
</dbReference>
<dbReference type="InterPro" id="IPR023606">
    <property type="entry name" value="CoA-Trfase_III_dom_1_sf"/>
</dbReference>
<dbReference type="InterPro" id="IPR050509">
    <property type="entry name" value="CoA-transferase_III"/>
</dbReference>
<accession>A0A918FTX8</accession>
<dbReference type="PANTHER" id="PTHR48228:SF5">
    <property type="entry name" value="ALPHA-METHYLACYL-COA RACEMASE"/>
    <property type="match status" value="1"/>
</dbReference>
<dbReference type="PANTHER" id="PTHR48228">
    <property type="entry name" value="SUCCINYL-COA--D-CITRAMALATE COA-TRANSFERASE"/>
    <property type="match status" value="1"/>
</dbReference>
<comment type="caution">
    <text evidence="1">The sequence shown here is derived from an EMBL/GenBank/DDBJ whole genome shotgun (WGS) entry which is preliminary data.</text>
</comment>
<sequence length="259" mass="26688">MAQLAGHDIGYIALTGALHAIGSSGGPPQIPLNLLGDFGGGGTYLVIGVLAALREADRTGRGQVVDAAIVDGTAHLLAGTHMMLATGTWQDERGVNLVDGGAPFYAVYETSDGRHMAVGALEPKFYAELLVVLGLDEDPAAQHDRTRWPLLRERIAGAFTGRTQSEWAQAFSASDACVAPVMSLREAAGHPHLKARGTVVEHDGVLQPAPAPRFSGSPTTLGSPPPVPGLHTADVLKAWGVGDAEALLTSGAAVQTAAV</sequence>
<name>A0A918FTX8_9ACTN</name>
<dbReference type="Proteomes" id="UP000606194">
    <property type="component" value="Unassembled WGS sequence"/>
</dbReference>
<reference evidence="1" key="2">
    <citation type="submission" date="2020-09" db="EMBL/GenBank/DDBJ databases">
        <authorList>
            <person name="Sun Q."/>
            <person name="Ohkuma M."/>
        </authorList>
    </citation>
    <scope>NUCLEOTIDE SEQUENCE</scope>
    <source>
        <strain evidence="1">JCM 4386</strain>
    </source>
</reference>
<dbReference type="Gene3D" id="3.40.50.10540">
    <property type="entry name" value="Crotonobetainyl-coa:carnitine coa-transferase, domain 1"/>
    <property type="match status" value="1"/>
</dbReference>
<organism evidence="1 2">
    <name type="scientific">Streptomyces humidus</name>
    <dbReference type="NCBI Taxonomy" id="52259"/>
    <lineage>
        <taxon>Bacteria</taxon>
        <taxon>Bacillati</taxon>
        <taxon>Actinomycetota</taxon>
        <taxon>Actinomycetes</taxon>
        <taxon>Kitasatosporales</taxon>
        <taxon>Streptomycetaceae</taxon>
        <taxon>Streptomyces</taxon>
    </lineage>
</organism>
<evidence type="ECO:0008006" key="3">
    <source>
        <dbReference type="Google" id="ProtNLM"/>
    </source>
</evidence>
<gene>
    <name evidence="1" type="ORF">GCM10010269_22440</name>
</gene>
<evidence type="ECO:0000313" key="2">
    <source>
        <dbReference type="Proteomes" id="UP000606194"/>
    </source>
</evidence>
<dbReference type="InterPro" id="IPR003673">
    <property type="entry name" value="CoA-Trfase_fam_III"/>
</dbReference>
<dbReference type="SUPFAM" id="SSF89796">
    <property type="entry name" value="CoA-transferase family III (CaiB/BaiF)"/>
    <property type="match status" value="1"/>
</dbReference>
<dbReference type="Pfam" id="PF02515">
    <property type="entry name" value="CoA_transf_3"/>
    <property type="match status" value="1"/>
</dbReference>
<dbReference type="GO" id="GO:0003824">
    <property type="term" value="F:catalytic activity"/>
    <property type="evidence" value="ECO:0007669"/>
    <property type="project" value="InterPro"/>
</dbReference>
<evidence type="ECO:0000313" key="1">
    <source>
        <dbReference type="EMBL" id="GGR82726.1"/>
    </source>
</evidence>
<keyword evidence="2" id="KW-1185">Reference proteome</keyword>
<reference evidence="1" key="1">
    <citation type="journal article" date="2014" name="Int. J. Syst. Evol. Microbiol.">
        <title>Complete genome sequence of Corynebacterium casei LMG S-19264T (=DSM 44701T), isolated from a smear-ripened cheese.</title>
        <authorList>
            <consortium name="US DOE Joint Genome Institute (JGI-PGF)"/>
            <person name="Walter F."/>
            <person name="Albersmeier A."/>
            <person name="Kalinowski J."/>
            <person name="Ruckert C."/>
        </authorList>
    </citation>
    <scope>NUCLEOTIDE SEQUENCE</scope>
    <source>
        <strain evidence="1">JCM 4386</strain>
    </source>
</reference>
<dbReference type="Gene3D" id="3.30.1540.10">
    <property type="entry name" value="formyl-coa transferase, domain 3"/>
    <property type="match status" value="1"/>
</dbReference>